<protein>
    <recommendedName>
        <fullName evidence="2">Iron import ATP-binding/permease protein IrtA</fullName>
    </recommendedName>
</protein>
<dbReference type="InterPro" id="IPR027417">
    <property type="entry name" value="P-loop_NTPase"/>
</dbReference>
<dbReference type="SUPFAM" id="SSF52540">
    <property type="entry name" value="P-loop containing nucleoside triphosphate hydrolases"/>
    <property type="match status" value="1"/>
</dbReference>
<accession>A0A645GVX7</accession>
<dbReference type="PANTHER" id="PTHR43394">
    <property type="entry name" value="ATP-DEPENDENT PERMEASE MDL1, MITOCHONDRIAL"/>
    <property type="match status" value="1"/>
</dbReference>
<dbReference type="GO" id="GO:0015421">
    <property type="term" value="F:ABC-type oligopeptide transporter activity"/>
    <property type="evidence" value="ECO:0007669"/>
    <property type="project" value="TreeGrafter"/>
</dbReference>
<proteinExistence type="predicted"/>
<comment type="caution">
    <text evidence="1">The sequence shown here is derived from an EMBL/GenBank/DDBJ whole genome shotgun (WGS) entry which is preliminary data.</text>
</comment>
<evidence type="ECO:0000313" key="1">
    <source>
        <dbReference type="EMBL" id="MPN30416.1"/>
    </source>
</evidence>
<dbReference type="AlphaFoldDB" id="A0A645GVX7"/>
<gene>
    <name evidence="1" type="ORF">SDC9_177887</name>
</gene>
<organism evidence="1">
    <name type="scientific">bioreactor metagenome</name>
    <dbReference type="NCBI Taxonomy" id="1076179"/>
    <lineage>
        <taxon>unclassified sequences</taxon>
        <taxon>metagenomes</taxon>
        <taxon>ecological metagenomes</taxon>
    </lineage>
</organism>
<dbReference type="PANTHER" id="PTHR43394:SF1">
    <property type="entry name" value="ATP-BINDING CASSETTE SUB-FAMILY B MEMBER 10, MITOCHONDRIAL"/>
    <property type="match status" value="1"/>
</dbReference>
<sequence length="92" mass="10570">MDEATAFADPENEHLIQKAFEKLMQNKTVIIIAHRLSTVRSADQIIVMDQGKLIQQGTHAELTSQAGKYREMWQLYNQTLNWKLQKEVNGNA</sequence>
<reference evidence="1" key="1">
    <citation type="submission" date="2019-08" db="EMBL/GenBank/DDBJ databases">
        <authorList>
            <person name="Kucharzyk K."/>
            <person name="Murdoch R.W."/>
            <person name="Higgins S."/>
            <person name="Loffler F."/>
        </authorList>
    </citation>
    <scope>NUCLEOTIDE SEQUENCE</scope>
</reference>
<evidence type="ECO:0008006" key="2">
    <source>
        <dbReference type="Google" id="ProtNLM"/>
    </source>
</evidence>
<dbReference type="Gene3D" id="3.40.50.300">
    <property type="entry name" value="P-loop containing nucleotide triphosphate hydrolases"/>
    <property type="match status" value="1"/>
</dbReference>
<dbReference type="EMBL" id="VSSQ01081521">
    <property type="protein sequence ID" value="MPN30416.1"/>
    <property type="molecule type" value="Genomic_DNA"/>
</dbReference>
<dbReference type="InterPro" id="IPR039421">
    <property type="entry name" value="Type_1_exporter"/>
</dbReference>
<name>A0A645GVX7_9ZZZZ</name>